<dbReference type="EMBL" id="JBHUOV010000017">
    <property type="protein sequence ID" value="MFD2824809.1"/>
    <property type="molecule type" value="Genomic_DNA"/>
</dbReference>
<proteinExistence type="predicted"/>
<organism evidence="1 2">
    <name type="scientific">Lacinutrix iliipiscaria</name>
    <dbReference type="NCBI Taxonomy" id="1230532"/>
    <lineage>
        <taxon>Bacteria</taxon>
        <taxon>Pseudomonadati</taxon>
        <taxon>Bacteroidota</taxon>
        <taxon>Flavobacteriia</taxon>
        <taxon>Flavobacteriales</taxon>
        <taxon>Flavobacteriaceae</taxon>
        <taxon>Lacinutrix</taxon>
    </lineage>
</organism>
<dbReference type="RefSeq" id="WP_183490167.1">
    <property type="nucleotide sequence ID" value="NZ_JBHUOV010000017.1"/>
</dbReference>
<protein>
    <submittedName>
        <fullName evidence="1">Uncharacterized protein</fullName>
    </submittedName>
</protein>
<dbReference type="Proteomes" id="UP001597533">
    <property type="component" value="Unassembled WGS sequence"/>
</dbReference>
<evidence type="ECO:0000313" key="2">
    <source>
        <dbReference type="Proteomes" id="UP001597533"/>
    </source>
</evidence>
<evidence type="ECO:0000313" key="1">
    <source>
        <dbReference type="EMBL" id="MFD2824809.1"/>
    </source>
</evidence>
<reference evidence="2" key="1">
    <citation type="journal article" date="2019" name="Int. J. Syst. Evol. Microbiol.">
        <title>The Global Catalogue of Microorganisms (GCM) 10K type strain sequencing project: providing services to taxonomists for standard genome sequencing and annotation.</title>
        <authorList>
            <consortium name="The Broad Institute Genomics Platform"/>
            <consortium name="The Broad Institute Genome Sequencing Center for Infectious Disease"/>
            <person name="Wu L."/>
            <person name="Ma J."/>
        </authorList>
    </citation>
    <scope>NUCLEOTIDE SEQUENCE [LARGE SCALE GENOMIC DNA]</scope>
    <source>
        <strain evidence="2">KCTC 32141</strain>
    </source>
</reference>
<accession>A0ABW5WR40</accession>
<comment type="caution">
    <text evidence="1">The sequence shown here is derived from an EMBL/GenBank/DDBJ whole genome shotgun (WGS) entry which is preliminary data.</text>
</comment>
<sequence length="96" mass="11534">MKLIKWIINFFKKIKRRFIIAKAYVKMQGAFKKQLSARKALRKDVNSFLKDFFGIDANSKYIPKDYKNKEEVRIAVTTKFEERMNNLNLSYTDLFK</sequence>
<gene>
    <name evidence="1" type="ORF">ACFS5M_14090</name>
</gene>
<name>A0ABW5WR40_9FLAO</name>
<keyword evidence="2" id="KW-1185">Reference proteome</keyword>